<accession>A0AC35F600</accession>
<sequence>MYKLLILSCTIAAVSGLGINCRGSFYCWRGASLENIKSYMDGLIDNNRDYNAGENIVCYKSGVRFCFILKFS</sequence>
<dbReference type="Proteomes" id="UP000887580">
    <property type="component" value="Unplaced"/>
</dbReference>
<protein>
    <submittedName>
        <fullName evidence="2">Killer toxin Kp4 domain-containing protein</fullName>
    </submittedName>
</protein>
<reference evidence="2" key="1">
    <citation type="submission" date="2022-11" db="UniProtKB">
        <authorList>
            <consortium name="WormBaseParasite"/>
        </authorList>
    </citation>
    <scope>IDENTIFICATION</scope>
</reference>
<evidence type="ECO:0000313" key="1">
    <source>
        <dbReference type="Proteomes" id="UP000887580"/>
    </source>
</evidence>
<dbReference type="WBParaSite" id="PS1159_v2.g13938.t1">
    <property type="protein sequence ID" value="PS1159_v2.g13938.t1"/>
    <property type="gene ID" value="PS1159_v2.g13938"/>
</dbReference>
<organism evidence="1 2">
    <name type="scientific">Panagrolaimus sp. PS1159</name>
    <dbReference type="NCBI Taxonomy" id="55785"/>
    <lineage>
        <taxon>Eukaryota</taxon>
        <taxon>Metazoa</taxon>
        <taxon>Ecdysozoa</taxon>
        <taxon>Nematoda</taxon>
        <taxon>Chromadorea</taxon>
        <taxon>Rhabditida</taxon>
        <taxon>Tylenchina</taxon>
        <taxon>Panagrolaimomorpha</taxon>
        <taxon>Panagrolaimoidea</taxon>
        <taxon>Panagrolaimidae</taxon>
        <taxon>Panagrolaimus</taxon>
    </lineage>
</organism>
<evidence type="ECO:0000313" key="2">
    <source>
        <dbReference type="WBParaSite" id="PS1159_v2.g13938.t1"/>
    </source>
</evidence>
<name>A0AC35F600_9BILA</name>
<proteinExistence type="predicted"/>